<keyword evidence="2" id="KW-1185">Reference proteome</keyword>
<sequence>MKATFVTVSRTFAGAKAFFNRTTQSSSIMFRALFFLAILFFSAVFAGEAPKAAVVNEVTPLPIRPEFGGHGSCFNPLCPVTPQCTCNGSPGRCSSIPFRCNLMA</sequence>
<proteinExistence type="predicted"/>
<dbReference type="InParanoid" id="A0A2P6NMW7"/>
<accession>A0A2P6NMW7</accession>
<evidence type="ECO:0000313" key="1">
    <source>
        <dbReference type="EMBL" id="PRP85313.1"/>
    </source>
</evidence>
<reference evidence="1 2" key="1">
    <citation type="journal article" date="2018" name="Genome Biol. Evol.">
        <title>Multiple Roots of Fruiting Body Formation in Amoebozoa.</title>
        <authorList>
            <person name="Hillmann F."/>
            <person name="Forbes G."/>
            <person name="Novohradska S."/>
            <person name="Ferling I."/>
            <person name="Riege K."/>
            <person name="Groth M."/>
            <person name="Westermann M."/>
            <person name="Marz M."/>
            <person name="Spaller T."/>
            <person name="Winckler T."/>
            <person name="Schaap P."/>
            <person name="Glockner G."/>
        </authorList>
    </citation>
    <scope>NUCLEOTIDE SEQUENCE [LARGE SCALE GENOMIC DNA]</scope>
    <source>
        <strain evidence="1 2">Jena</strain>
    </source>
</reference>
<dbReference type="EMBL" id="MDYQ01000047">
    <property type="protein sequence ID" value="PRP85313.1"/>
    <property type="molecule type" value="Genomic_DNA"/>
</dbReference>
<dbReference type="Proteomes" id="UP000241769">
    <property type="component" value="Unassembled WGS sequence"/>
</dbReference>
<evidence type="ECO:0000313" key="2">
    <source>
        <dbReference type="Proteomes" id="UP000241769"/>
    </source>
</evidence>
<comment type="caution">
    <text evidence="1">The sequence shown here is derived from an EMBL/GenBank/DDBJ whole genome shotgun (WGS) entry which is preliminary data.</text>
</comment>
<name>A0A2P6NMW7_9EUKA</name>
<gene>
    <name evidence="1" type="ORF">PROFUN_06915</name>
</gene>
<dbReference type="AlphaFoldDB" id="A0A2P6NMW7"/>
<protein>
    <submittedName>
        <fullName evidence="1">Uncharacterized protein</fullName>
    </submittedName>
</protein>
<organism evidence="1 2">
    <name type="scientific">Planoprotostelium fungivorum</name>
    <dbReference type="NCBI Taxonomy" id="1890364"/>
    <lineage>
        <taxon>Eukaryota</taxon>
        <taxon>Amoebozoa</taxon>
        <taxon>Evosea</taxon>
        <taxon>Variosea</taxon>
        <taxon>Cavosteliida</taxon>
        <taxon>Cavosteliaceae</taxon>
        <taxon>Planoprotostelium</taxon>
    </lineage>
</organism>